<proteinExistence type="inferred from homology"/>
<evidence type="ECO:0000313" key="10">
    <source>
        <dbReference type="Proteomes" id="UP001141806"/>
    </source>
</evidence>
<dbReference type="EC" id="3.1.1.11" evidence="7"/>
<evidence type="ECO:0000256" key="1">
    <source>
        <dbReference type="ARBA" id="ARBA00005184"/>
    </source>
</evidence>
<dbReference type="PANTHER" id="PTHR31707">
    <property type="entry name" value="PECTINESTERASE"/>
    <property type="match status" value="1"/>
</dbReference>
<dbReference type="InterPro" id="IPR012334">
    <property type="entry name" value="Pectin_lyas_fold"/>
</dbReference>
<dbReference type="SUPFAM" id="SSF51126">
    <property type="entry name" value="Pectin lyase-like"/>
    <property type="match status" value="1"/>
</dbReference>
<dbReference type="Proteomes" id="UP001141806">
    <property type="component" value="Unassembled WGS sequence"/>
</dbReference>
<organism evidence="9 10">
    <name type="scientific">Protea cynaroides</name>
    <dbReference type="NCBI Taxonomy" id="273540"/>
    <lineage>
        <taxon>Eukaryota</taxon>
        <taxon>Viridiplantae</taxon>
        <taxon>Streptophyta</taxon>
        <taxon>Embryophyta</taxon>
        <taxon>Tracheophyta</taxon>
        <taxon>Spermatophyta</taxon>
        <taxon>Magnoliopsida</taxon>
        <taxon>Proteales</taxon>
        <taxon>Proteaceae</taxon>
        <taxon>Protea</taxon>
    </lineage>
</organism>
<dbReference type="Pfam" id="PF01095">
    <property type="entry name" value="Pectinesterase"/>
    <property type="match status" value="1"/>
</dbReference>
<dbReference type="PROSITE" id="PS00503">
    <property type="entry name" value="PECTINESTERASE_2"/>
    <property type="match status" value="1"/>
</dbReference>
<dbReference type="Pfam" id="PF04043">
    <property type="entry name" value="PMEI"/>
    <property type="match status" value="1"/>
</dbReference>
<evidence type="ECO:0000259" key="8">
    <source>
        <dbReference type="SMART" id="SM00856"/>
    </source>
</evidence>
<name>A0A9Q0GY59_9MAGN</name>
<evidence type="ECO:0000256" key="5">
    <source>
        <dbReference type="ARBA" id="ARBA00023085"/>
    </source>
</evidence>
<keyword evidence="5 7" id="KW-0063">Aspartyl esterase</keyword>
<dbReference type="InterPro" id="IPR011050">
    <property type="entry name" value="Pectin_lyase_fold/virulence"/>
</dbReference>
<dbReference type="Gene3D" id="2.160.20.10">
    <property type="entry name" value="Single-stranded right-handed beta-helix, Pectin lyase-like"/>
    <property type="match status" value="1"/>
</dbReference>
<dbReference type="InterPro" id="IPR033131">
    <property type="entry name" value="Pectinesterase_Asp_AS"/>
</dbReference>
<feature type="domain" description="Pectinesterase inhibitor" evidence="8">
    <location>
        <begin position="5"/>
        <end position="157"/>
    </location>
</feature>
<comment type="caution">
    <text evidence="9">The sequence shown here is derived from an EMBL/GenBank/DDBJ whole genome shotgun (WGS) entry which is preliminary data.</text>
</comment>
<dbReference type="InterPro" id="IPR006501">
    <property type="entry name" value="Pectinesterase_inhib_dom"/>
</dbReference>
<dbReference type="GO" id="GO:0030599">
    <property type="term" value="F:pectinesterase activity"/>
    <property type="evidence" value="ECO:0007669"/>
    <property type="project" value="UniProtKB-UniRule"/>
</dbReference>
<evidence type="ECO:0000256" key="7">
    <source>
        <dbReference type="RuleBase" id="RU000589"/>
    </source>
</evidence>
<dbReference type="AlphaFoldDB" id="A0A9Q0GY59"/>
<dbReference type="GO" id="GO:0042545">
    <property type="term" value="P:cell wall modification"/>
    <property type="evidence" value="ECO:0007669"/>
    <property type="project" value="UniProtKB-UniRule"/>
</dbReference>
<dbReference type="OrthoDB" id="2019149at2759"/>
<sequence>MAQNVSYGDINWWCSQTPYPDDCNYFMSHHVPQSSKPKDKSQFLQMAIQVALDQTLLCQNHTISLGPPSCSNSHQEGVKAAWAVCLQLYESTVCQLNRTINSIPGRITDFDAQTWLSTALTNLETCREGFADIGISNVTLPIRWNNVSNLIRNTLAINKVPAEDNDGSDFPGWVSEGDRKLLQSRRLAVRANLVVAKDGSGNFHTIKAALDMAVRIRRGNNRFVIYVKRGVYWENIEIDPTMINIMLVGEGMRKTIISGNRGVGGDITTFTSATFGAMGEGFIARGITFRNTAGPQSQAVALRTGSDHSAYYRCSFEGYQDTLYVHSQRQFYKQCYIFGTIDFIFGNAAVVFQNCIIKVRKPIYGQENVITAQGRIDPNQNTGISIYKSAVMAASDLKPVIRHYKTFLGRPWKQYSQTVYLQTYLDSLVHPKGWTTWGGNFALNTLYYGEYRNFGPASSIKRRVRWRGYHIITNPREAARFTVSKFISGGSWLPSTGVPYKQGL</sequence>
<comment type="similarity">
    <text evidence="3">In the C-terminal section; belongs to the pectinesterase family.</text>
</comment>
<evidence type="ECO:0000313" key="9">
    <source>
        <dbReference type="EMBL" id="KAJ4955151.1"/>
    </source>
</evidence>
<dbReference type="Gene3D" id="1.20.140.40">
    <property type="entry name" value="Invertase/pectin methylesterase inhibitor family protein"/>
    <property type="match status" value="1"/>
</dbReference>
<dbReference type="SMART" id="SM00856">
    <property type="entry name" value="PMEI"/>
    <property type="match status" value="1"/>
</dbReference>
<dbReference type="InterPro" id="IPR035513">
    <property type="entry name" value="Invertase/methylesterase_inhib"/>
</dbReference>
<dbReference type="FunFam" id="2.160.20.10:FF:000001">
    <property type="entry name" value="Pectinesterase"/>
    <property type="match status" value="1"/>
</dbReference>
<dbReference type="GO" id="GO:0045490">
    <property type="term" value="P:pectin catabolic process"/>
    <property type="evidence" value="ECO:0007669"/>
    <property type="project" value="UniProtKB-UniRule"/>
</dbReference>
<dbReference type="CDD" id="cd15798">
    <property type="entry name" value="PMEI-like_3"/>
    <property type="match status" value="1"/>
</dbReference>
<evidence type="ECO:0000256" key="3">
    <source>
        <dbReference type="ARBA" id="ARBA00007786"/>
    </source>
</evidence>
<keyword evidence="4 7" id="KW-0378">Hydrolase</keyword>
<evidence type="ECO:0000256" key="2">
    <source>
        <dbReference type="ARBA" id="ARBA00006027"/>
    </source>
</evidence>
<keyword evidence="10" id="KW-1185">Reference proteome</keyword>
<comment type="catalytic activity">
    <reaction evidence="7">
        <text>[(1-&gt;4)-alpha-D-galacturonosyl methyl ester](n) + n H2O = [(1-&gt;4)-alpha-D-galacturonosyl](n) + n methanol + n H(+)</text>
        <dbReference type="Rhea" id="RHEA:22380"/>
        <dbReference type="Rhea" id="RHEA-COMP:14570"/>
        <dbReference type="Rhea" id="RHEA-COMP:14573"/>
        <dbReference type="ChEBI" id="CHEBI:15377"/>
        <dbReference type="ChEBI" id="CHEBI:15378"/>
        <dbReference type="ChEBI" id="CHEBI:17790"/>
        <dbReference type="ChEBI" id="CHEBI:140522"/>
        <dbReference type="ChEBI" id="CHEBI:140523"/>
        <dbReference type="EC" id="3.1.1.11"/>
    </reaction>
</comment>
<dbReference type="NCBIfam" id="TIGR01614">
    <property type="entry name" value="PME_inhib"/>
    <property type="match status" value="1"/>
</dbReference>
<evidence type="ECO:0000256" key="6">
    <source>
        <dbReference type="PROSITE-ProRule" id="PRU10040"/>
    </source>
</evidence>
<comment type="pathway">
    <text evidence="1 7">Glycan metabolism; pectin degradation; 2-dehydro-3-deoxy-D-gluconate from pectin: step 1/5.</text>
</comment>
<protein>
    <recommendedName>
        <fullName evidence="7">Pectinesterase</fullName>
        <ecNumber evidence="7">3.1.1.11</ecNumber>
    </recommendedName>
</protein>
<feature type="active site" evidence="6">
    <location>
        <position position="342"/>
    </location>
</feature>
<reference evidence="9" key="1">
    <citation type="journal article" date="2023" name="Plant J.">
        <title>The genome of the king protea, Protea cynaroides.</title>
        <authorList>
            <person name="Chang J."/>
            <person name="Duong T.A."/>
            <person name="Schoeman C."/>
            <person name="Ma X."/>
            <person name="Roodt D."/>
            <person name="Barker N."/>
            <person name="Li Z."/>
            <person name="Van de Peer Y."/>
            <person name="Mizrachi E."/>
        </authorList>
    </citation>
    <scope>NUCLEOTIDE SEQUENCE</scope>
    <source>
        <tissue evidence="9">Young leaves</tissue>
    </source>
</reference>
<dbReference type="EMBL" id="JAMYWD010000011">
    <property type="protein sequence ID" value="KAJ4955151.1"/>
    <property type="molecule type" value="Genomic_DNA"/>
</dbReference>
<accession>A0A9Q0GY59</accession>
<dbReference type="SUPFAM" id="SSF101148">
    <property type="entry name" value="Plant invertase/pectin methylesterase inhibitor"/>
    <property type="match status" value="1"/>
</dbReference>
<dbReference type="InterPro" id="IPR000070">
    <property type="entry name" value="Pectinesterase_cat"/>
</dbReference>
<comment type="similarity">
    <text evidence="2">In the N-terminal section; belongs to the PMEI family.</text>
</comment>
<dbReference type="GO" id="GO:0004857">
    <property type="term" value="F:enzyme inhibitor activity"/>
    <property type="evidence" value="ECO:0007669"/>
    <property type="project" value="InterPro"/>
</dbReference>
<gene>
    <name evidence="9" type="ORF">NE237_011934</name>
</gene>
<evidence type="ECO:0000256" key="4">
    <source>
        <dbReference type="ARBA" id="ARBA00022801"/>
    </source>
</evidence>